<feature type="transmembrane region" description="Helical" evidence="1">
    <location>
        <begin position="106"/>
        <end position="132"/>
    </location>
</feature>
<name>A0ABR4SLH1_9MICO</name>
<evidence type="ECO:0000313" key="3">
    <source>
        <dbReference type="Proteomes" id="UP000030182"/>
    </source>
</evidence>
<feature type="transmembrane region" description="Helical" evidence="1">
    <location>
        <begin position="20"/>
        <end position="48"/>
    </location>
</feature>
<keyword evidence="1" id="KW-0472">Membrane</keyword>
<proteinExistence type="predicted"/>
<keyword evidence="1" id="KW-1133">Transmembrane helix</keyword>
<gene>
    <name evidence="2" type="ORF">DHOM_03310</name>
</gene>
<dbReference type="RefSeq" id="WP_034370898.1">
    <property type="nucleotide sequence ID" value="NZ_KN323183.1"/>
</dbReference>
<sequence>MIAPVHAYTANTHRPPARAWILLSSIALALLVLAPGVALVLAVFPIVIQDPPQAMPALRGVNTLFFTAMRSVLVCVVAALTANVLVIAATPAIVRALKRCPSKGAARFGAIAALLFLAGALVSAAIWALVLAPVVVAFSPDPESLRDQLPRFNLLLIFVPFVIDSVRFLVMPLAGIAVSAARQRDAAPPNEPTMAPVPR</sequence>
<organism evidence="2 3">
    <name type="scientific">Dermabacter hominis 1368</name>
    <dbReference type="NCBI Taxonomy" id="1450519"/>
    <lineage>
        <taxon>Bacteria</taxon>
        <taxon>Bacillati</taxon>
        <taxon>Actinomycetota</taxon>
        <taxon>Actinomycetes</taxon>
        <taxon>Micrococcales</taxon>
        <taxon>Dermabacteraceae</taxon>
        <taxon>Dermabacter</taxon>
    </lineage>
</organism>
<accession>A0ABR4SLH1</accession>
<comment type="caution">
    <text evidence="2">The sequence shown here is derived from an EMBL/GenBank/DDBJ whole genome shotgun (WGS) entry which is preliminary data.</text>
</comment>
<evidence type="ECO:0000313" key="2">
    <source>
        <dbReference type="EMBL" id="KDS93946.1"/>
    </source>
</evidence>
<keyword evidence="3" id="KW-1185">Reference proteome</keyword>
<dbReference type="EMBL" id="JDRS01000003">
    <property type="protein sequence ID" value="KDS93946.1"/>
    <property type="molecule type" value="Genomic_DNA"/>
</dbReference>
<keyword evidence="1" id="KW-0812">Transmembrane</keyword>
<feature type="transmembrane region" description="Helical" evidence="1">
    <location>
        <begin position="152"/>
        <end position="174"/>
    </location>
</feature>
<protein>
    <submittedName>
        <fullName evidence="2">Uncharacterized protein</fullName>
    </submittedName>
</protein>
<feature type="transmembrane region" description="Helical" evidence="1">
    <location>
        <begin position="68"/>
        <end position="94"/>
    </location>
</feature>
<dbReference type="Proteomes" id="UP000030182">
    <property type="component" value="Unassembled WGS sequence"/>
</dbReference>
<reference evidence="2 3" key="1">
    <citation type="submission" date="2014-01" db="EMBL/GenBank/DDBJ databases">
        <title>Draft genome sequence of the multidrug-resistant clinical isolate Dermabacter hominis 1368.</title>
        <authorList>
            <person name="Albersmeier A."/>
            <person name="Bomholt C."/>
            <person name="Glaub A."/>
            <person name="Ruckert C."/>
            <person name="Soriano F."/>
            <person name="Fernandez-Natal I."/>
            <person name="Tauch A."/>
        </authorList>
    </citation>
    <scope>NUCLEOTIDE SEQUENCE [LARGE SCALE GENOMIC DNA]</scope>
    <source>
        <strain evidence="2 3">1368</strain>
    </source>
</reference>
<evidence type="ECO:0000256" key="1">
    <source>
        <dbReference type="SAM" id="Phobius"/>
    </source>
</evidence>